<evidence type="ECO:0000256" key="1">
    <source>
        <dbReference type="SAM" id="MobiDB-lite"/>
    </source>
</evidence>
<accession>A0A9N9QUZ8</accession>
<feature type="compositionally biased region" description="Polar residues" evidence="1">
    <location>
        <begin position="81"/>
        <end position="91"/>
    </location>
</feature>
<reference evidence="2" key="1">
    <citation type="submission" date="2021-12" db="EMBL/GenBank/DDBJ databases">
        <authorList>
            <person name="King R."/>
        </authorList>
    </citation>
    <scope>NUCLEOTIDE SEQUENCE</scope>
</reference>
<keyword evidence="3" id="KW-1185">Reference proteome</keyword>
<dbReference type="Proteomes" id="UP001153714">
    <property type="component" value="Chromosome 11"/>
</dbReference>
<organism evidence="2 3">
    <name type="scientific">Diatraea saccharalis</name>
    <name type="common">sugarcane borer</name>
    <dbReference type="NCBI Taxonomy" id="40085"/>
    <lineage>
        <taxon>Eukaryota</taxon>
        <taxon>Metazoa</taxon>
        <taxon>Ecdysozoa</taxon>
        <taxon>Arthropoda</taxon>
        <taxon>Hexapoda</taxon>
        <taxon>Insecta</taxon>
        <taxon>Pterygota</taxon>
        <taxon>Neoptera</taxon>
        <taxon>Endopterygota</taxon>
        <taxon>Lepidoptera</taxon>
        <taxon>Glossata</taxon>
        <taxon>Ditrysia</taxon>
        <taxon>Pyraloidea</taxon>
        <taxon>Crambidae</taxon>
        <taxon>Crambinae</taxon>
        <taxon>Diatraea</taxon>
    </lineage>
</organism>
<feature type="region of interest" description="Disordered" evidence="1">
    <location>
        <begin position="64"/>
        <end position="170"/>
    </location>
</feature>
<feature type="compositionally biased region" description="Basic and acidic residues" evidence="1">
    <location>
        <begin position="21"/>
        <end position="32"/>
    </location>
</feature>
<gene>
    <name evidence="2" type="ORF">DIATSA_LOCUS1942</name>
</gene>
<sequence length="170" mass="19529">MEKKRKRTDEEIRRKIQKLEAKLAKTTSEHQNSESSLENFNNSPPETPYTELLPYYCETDLGTKQLMESSQRELSPCPTAQPCSLQPQSPSGEALKNAPKPRFQRPNVPPTGANKGHLNFVPQHRKTDTKPVNNRRATNFSQKQPYTTNARRHNDRDRPSTSRTAPHPRR</sequence>
<proteinExistence type="predicted"/>
<feature type="compositionally biased region" description="Low complexity" evidence="1">
    <location>
        <begin position="33"/>
        <end position="44"/>
    </location>
</feature>
<dbReference type="OrthoDB" id="7701249at2759"/>
<feature type="region of interest" description="Disordered" evidence="1">
    <location>
        <begin position="21"/>
        <end position="51"/>
    </location>
</feature>
<dbReference type="EMBL" id="OU893342">
    <property type="protein sequence ID" value="CAG9783796.1"/>
    <property type="molecule type" value="Genomic_DNA"/>
</dbReference>
<evidence type="ECO:0000313" key="3">
    <source>
        <dbReference type="Proteomes" id="UP001153714"/>
    </source>
</evidence>
<evidence type="ECO:0000313" key="2">
    <source>
        <dbReference type="EMBL" id="CAG9783796.1"/>
    </source>
</evidence>
<feature type="compositionally biased region" description="Polar residues" evidence="1">
    <location>
        <begin position="130"/>
        <end position="149"/>
    </location>
</feature>
<protein>
    <submittedName>
        <fullName evidence="2">Uncharacterized protein</fullName>
    </submittedName>
</protein>
<reference evidence="2" key="2">
    <citation type="submission" date="2022-10" db="EMBL/GenBank/DDBJ databases">
        <authorList>
            <consortium name="ENA_rothamsted_submissions"/>
            <consortium name="culmorum"/>
            <person name="King R."/>
        </authorList>
    </citation>
    <scope>NUCLEOTIDE SEQUENCE</scope>
</reference>
<name>A0A9N9QUZ8_9NEOP</name>
<dbReference type="AlphaFoldDB" id="A0A9N9QUZ8"/>